<proteinExistence type="predicted"/>
<keyword evidence="1" id="KW-0812">Transmembrane</keyword>
<protein>
    <submittedName>
        <fullName evidence="2">Type III secretion exporter</fullName>
    </submittedName>
</protein>
<dbReference type="Gene3D" id="3.40.1690.10">
    <property type="entry name" value="secretion proteins EscU"/>
    <property type="match status" value="1"/>
</dbReference>
<dbReference type="HOGENOM" id="CLU_041013_1_0_9"/>
<gene>
    <name evidence="2" type="ordered locus">Sulac_3136</name>
</gene>
<dbReference type="SUPFAM" id="SSF160544">
    <property type="entry name" value="EscU C-terminal domain-like"/>
    <property type="match status" value="1"/>
</dbReference>
<dbReference type="GO" id="GO:0005886">
    <property type="term" value="C:plasma membrane"/>
    <property type="evidence" value="ECO:0007669"/>
    <property type="project" value="TreeGrafter"/>
</dbReference>
<keyword evidence="1" id="KW-0472">Membrane</keyword>
<dbReference type="KEGG" id="sap:Sulac_3136"/>
<feature type="transmembrane region" description="Helical" evidence="1">
    <location>
        <begin position="153"/>
        <end position="175"/>
    </location>
</feature>
<dbReference type="EMBL" id="CP003179">
    <property type="protein sequence ID" value="AEW06582.1"/>
    <property type="molecule type" value="Genomic_DNA"/>
</dbReference>
<feature type="transmembrane region" description="Helical" evidence="1">
    <location>
        <begin position="38"/>
        <end position="61"/>
    </location>
</feature>
<name>G8U1H7_SULAD</name>
<evidence type="ECO:0000313" key="2">
    <source>
        <dbReference type="EMBL" id="AEW06582.1"/>
    </source>
</evidence>
<dbReference type="InterPro" id="IPR006135">
    <property type="entry name" value="T3SS_substrate_exporter"/>
</dbReference>
<reference evidence="3" key="1">
    <citation type="submission" date="2011-12" db="EMBL/GenBank/DDBJ databases">
        <title>The complete genome of chromosome of Sulfobacillus acidophilus DSM 10332.</title>
        <authorList>
            <person name="Lucas S."/>
            <person name="Han J."/>
            <person name="Lapidus A."/>
            <person name="Bruce D."/>
            <person name="Goodwin L."/>
            <person name="Pitluck S."/>
            <person name="Peters L."/>
            <person name="Kyrpides N."/>
            <person name="Mavromatis K."/>
            <person name="Ivanova N."/>
            <person name="Mikhailova N."/>
            <person name="Chertkov O."/>
            <person name="Saunders E."/>
            <person name="Detter J.C."/>
            <person name="Tapia R."/>
            <person name="Han C."/>
            <person name="Land M."/>
            <person name="Hauser L."/>
            <person name="Markowitz V."/>
            <person name="Cheng J.-F."/>
            <person name="Hugenholtz P."/>
            <person name="Woyke T."/>
            <person name="Wu D."/>
            <person name="Pukall R."/>
            <person name="Gehrich-Schroeter G."/>
            <person name="Schneider S."/>
            <person name="Klenk H.-P."/>
            <person name="Eisen J.A."/>
        </authorList>
    </citation>
    <scope>NUCLEOTIDE SEQUENCE [LARGE SCALE GENOMIC DNA]</scope>
    <source>
        <strain evidence="3">ATCC 700253 / DSM 10332 / NAL</strain>
    </source>
</reference>
<dbReference type="Pfam" id="PF01312">
    <property type="entry name" value="Bac_export_2"/>
    <property type="match status" value="1"/>
</dbReference>
<evidence type="ECO:0000256" key="1">
    <source>
        <dbReference type="SAM" id="Phobius"/>
    </source>
</evidence>
<evidence type="ECO:0000313" key="3">
    <source>
        <dbReference type="Proteomes" id="UP000005439"/>
    </source>
</evidence>
<dbReference type="Proteomes" id="UP000005439">
    <property type="component" value="Chromosome"/>
</dbReference>
<dbReference type="PATRIC" id="fig|679936.5.peg.3245"/>
<dbReference type="Gene3D" id="6.10.250.2080">
    <property type="match status" value="1"/>
</dbReference>
<keyword evidence="3" id="KW-1185">Reference proteome</keyword>
<accession>G8U1H7</accession>
<dbReference type="AlphaFoldDB" id="G8U1H7"/>
<reference evidence="2 3" key="2">
    <citation type="journal article" date="2012" name="Stand. Genomic Sci.">
        <title>Complete genome sequence of the moderately thermophilic mineral-sulfide-oxidizing firmicute Sulfobacillus acidophilus type strain (NAL(T)).</title>
        <authorList>
            <person name="Anderson I."/>
            <person name="Chertkov O."/>
            <person name="Chen A."/>
            <person name="Saunders E."/>
            <person name="Lapidus A."/>
            <person name="Nolan M."/>
            <person name="Lucas S."/>
            <person name="Hammon N."/>
            <person name="Deshpande S."/>
            <person name="Cheng J.F."/>
            <person name="Han C."/>
            <person name="Tapia R."/>
            <person name="Goodwin L.A."/>
            <person name="Pitluck S."/>
            <person name="Liolios K."/>
            <person name="Pagani I."/>
            <person name="Ivanova N."/>
            <person name="Mikhailova N."/>
            <person name="Pati A."/>
            <person name="Palaniappan K."/>
            <person name="Land M."/>
            <person name="Pan C."/>
            <person name="Rohde M."/>
            <person name="Pukall R."/>
            <person name="Goker M."/>
            <person name="Detter J.C."/>
            <person name="Woyke T."/>
            <person name="Bristow J."/>
            <person name="Eisen J.A."/>
            <person name="Markowitz V."/>
            <person name="Hugenholtz P."/>
            <person name="Kyrpides N.C."/>
            <person name="Klenk H.P."/>
            <person name="Mavromatis K."/>
        </authorList>
    </citation>
    <scope>NUCLEOTIDE SEQUENCE [LARGE SCALE GENOMIC DNA]</scope>
    <source>
        <strain evidence="3">ATCC 700253 / DSM 10332 / NAL</strain>
    </source>
</reference>
<feature type="transmembrane region" description="Helical" evidence="1">
    <location>
        <begin position="98"/>
        <end position="120"/>
    </location>
</feature>
<dbReference type="InterPro" id="IPR029025">
    <property type="entry name" value="T3SS_substrate_exporter_C"/>
</dbReference>
<keyword evidence="1" id="KW-1133">Transmembrane helix</keyword>
<dbReference type="PANTHER" id="PTHR30531">
    <property type="entry name" value="FLAGELLAR BIOSYNTHETIC PROTEIN FLHB"/>
    <property type="match status" value="1"/>
</dbReference>
<organism evidence="2 3">
    <name type="scientific">Sulfobacillus acidophilus (strain ATCC 700253 / DSM 10332 / NAL)</name>
    <dbReference type="NCBI Taxonomy" id="679936"/>
    <lineage>
        <taxon>Bacteria</taxon>
        <taxon>Bacillati</taxon>
        <taxon>Bacillota</taxon>
        <taxon>Clostridia</taxon>
        <taxon>Eubacteriales</taxon>
        <taxon>Clostridiales Family XVII. Incertae Sedis</taxon>
        <taxon>Sulfobacillus</taxon>
    </lineage>
</organism>
<sequence length="364" mass="40390">MVGVNGVLVPRQRLWLMAERTQAPTPRRRQRAREEGKGWFSPDFQAGLAILLAVALLKWYLPWSGTRLAEAEAQILGLTPGPDFALAWVDAVLTGLKTVVVVLMPMVLPMAGIGLLTGLVQNGFHFAWQRVLPDFSRLNPVTGLTRMFSQQGLWLLVKGLLKMGIIGAVVGVEIANQVSQYAGLVVMPLGQALSESALLLRQVLMRAAIAFFAVGLVDLAYQYWQFQQSLKMSVEEVRDELKESEGDPRLKGQRRAMHRRLIRTGLREVKNAQVVITNPTHYAVALKWDDKTMQAPQVIAKGTDEVALAIREVAYHHFVPVVENPPLARSLFSVPLGEAILPEHYQAVADILAYVIARRGGIRR</sequence>
<dbReference type="STRING" id="679936.Sulac_3136"/>
<dbReference type="GO" id="GO:0009306">
    <property type="term" value="P:protein secretion"/>
    <property type="evidence" value="ECO:0007669"/>
    <property type="project" value="InterPro"/>
</dbReference>
<feature type="transmembrane region" description="Helical" evidence="1">
    <location>
        <begin position="207"/>
        <end position="224"/>
    </location>
</feature>
<dbReference type="PRINTS" id="PR00950">
    <property type="entry name" value="TYPE3IMSPROT"/>
</dbReference>
<dbReference type="PANTHER" id="PTHR30531:SF12">
    <property type="entry name" value="FLAGELLAR BIOSYNTHETIC PROTEIN FLHB"/>
    <property type="match status" value="1"/>
</dbReference>